<keyword evidence="4" id="KW-1185">Reference proteome</keyword>
<evidence type="ECO:0000256" key="1">
    <source>
        <dbReference type="SAM" id="SignalP"/>
    </source>
</evidence>
<comment type="caution">
    <text evidence="3">The sequence shown here is derived from an EMBL/GenBank/DDBJ whole genome shotgun (WGS) entry which is preliminary data.</text>
</comment>
<dbReference type="InterPro" id="IPR002018">
    <property type="entry name" value="CarbesteraseB"/>
</dbReference>
<feature type="domain" description="Carboxylesterase type B" evidence="2">
    <location>
        <begin position="38"/>
        <end position="509"/>
    </location>
</feature>
<name>A0AAN7BJT8_9PEZI</name>
<organism evidence="3 4">
    <name type="scientific">Podospora fimiseda</name>
    <dbReference type="NCBI Taxonomy" id="252190"/>
    <lineage>
        <taxon>Eukaryota</taxon>
        <taxon>Fungi</taxon>
        <taxon>Dikarya</taxon>
        <taxon>Ascomycota</taxon>
        <taxon>Pezizomycotina</taxon>
        <taxon>Sordariomycetes</taxon>
        <taxon>Sordariomycetidae</taxon>
        <taxon>Sordariales</taxon>
        <taxon>Podosporaceae</taxon>
        <taxon>Podospora</taxon>
    </lineage>
</organism>
<evidence type="ECO:0000259" key="2">
    <source>
        <dbReference type="Pfam" id="PF00135"/>
    </source>
</evidence>
<dbReference type="Gene3D" id="3.40.50.1820">
    <property type="entry name" value="alpha/beta hydrolase"/>
    <property type="match status" value="1"/>
</dbReference>
<evidence type="ECO:0000313" key="4">
    <source>
        <dbReference type="Proteomes" id="UP001301958"/>
    </source>
</evidence>
<reference evidence="3" key="1">
    <citation type="journal article" date="2023" name="Mol. Phylogenet. Evol.">
        <title>Genome-scale phylogeny and comparative genomics of the fungal order Sordariales.</title>
        <authorList>
            <person name="Hensen N."/>
            <person name="Bonometti L."/>
            <person name="Westerberg I."/>
            <person name="Brannstrom I.O."/>
            <person name="Guillou S."/>
            <person name="Cros-Aarteil S."/>
            <person name="Calhoun S."/>
            <person name="Haridas S."/>
            <person name="Kuo A."/>
            <person name="Mondo S."/>
            <person name="Pangilinan J."/>
            <person name="Riley R."/>
            <person name="LaButti K."/>
            <person name="Andreopoulos B."/>
            <person name="Lipzen A."/>
            <person name="Chen C."/>
            <person name="Yan M."/>
            <person name="Daum C."/>
            <person name="Ng V."/>
            <person name="Clum A."/>
            <person name="Steindorff A."/>
            <person name="Ohm R.A."/>
            <person name="Martin F."/>
            <person name="Silar P."/>
            <person name="Natvig D.O."/>
            <person name="Lalanne C."/>
            <person name="Gautier V."/>
            <person name="Ament-Velasquez S.L."/>
            <person name="Kruys A."/>
            <person name="Hutchinson M.I."/>
            <person name="Powell A.J."/>
            <person name="Barry K."/>
            <person name="Miller A.N."/>
            <person name="Grigoriev I.V."/>
            <person name="Debuchy R."/>
            <person name="Gladieux P."/>
            <person name="Hiltunen Thoren M."/>
            <person name="Johannesson H."/>
        </authorList>
    </citation>
    <scope>NUCLEOTIDE SEQUENCE</scope>
    <source>
        <strain evidence="3">CBS 990.96</strain>
    </source>
</reference>
<dbReference type="AlphaFoldDB" id="A0AAN7BJT8"/>
<dbReference type="PROSITE" id="PS00941">
    <property type="entry name" value="CARBOXYLESTERASE_B_2"/>
    <property type="match status" value="1"/>
</dbReference>
<dbReference type="InterPro" id="IPR050309">
    <property type="entry name" value="Type-B_Carboxylest/Lipase"/>
</dbReference>
<dbReference type="InterPro" id="IPR029058">
    <property type="entry name" value="AB_hydrolase_fold"/>
</dbReference>
<feature type="signal peptide" evidence="1">
    <location>
        <begin position="1"/>
        <end position="21"/>
    </location>
</feature>
<dbReference type="Pfam" id="PF00135">
    <property type="entry name" value="COesterase"/>
    <property type="match status" value="1"/>
</dbReference>
<dbReference type="Proteomes" id="UP001301958">
    <property type="component" value="Unassembled WGS sequence"/>
</dbReference>
<accession>A0AAN7BJT8</accession>
<keyword evidence="3" id="KW-0378">Hydrolase</keyword>
<proteinExistence type="predicted"/>
<feature type="chain" id="PRO_5042824354" evidence="1">
    <location>
        <begin position="22"/>
        <end position="532"/>
    </location>
</feature>
<dbReference type="InterPro" id="IPR019819">
    <property type="entry name" value="Carboxylesterase_B_CS"/>
</dbReference>
<reference evidence="3" key="2">
    <citation type="submission" date="2023-05" db="EMBL/GenBank/DDBJ databases">
        <authorList>
            <consortium name="Lawrence Berkeley National Laboratory"/>
            <person name="Steindorff A."/>
            <person name="Hensen N."/>
            <person name="Bonometti L."/>
            <person name="Westerberg I."/>
            <person name="Brannstrom I.O."/>
            <person name="Guillou S."/>
            <person name="Cros-Aarteil S."/>
            <person name="Calhoun S."/>
            <person name="Haridas S."/>
            <person name="Kuo A."/>
            <person name="Mondo S."/>
            <person name="Pangilinan J."/>
            <person name="Riley R."/>
            <person name="Labutti K."/>
            <person name="Andreopoulos B."/>
            <person name="Lipzen A."/>
            <person name="Chen C."/>
            <person name="Yanf M."/>
            <person name="Daum C."/>
            <person name="Ng V."/>
            <person name="Clum A."/>
            <person name="Ohm R."/>
            <person name="Martin F."/>
            <person name="Silar P."/>
            <person name="Natvig D."/>
            <person name="Lalanne C."/>
            <person name="Gautier V."/>
            <person name="Ament-Velasquez S.L."/>
            <person name="Kruys A."/>
            <person name="Hutchinson M.I."/>
            <person name="Powell A.J."/>
            <person name="Barry K."/>
            <person name="Miller A.N."/>
            <person name="Grigoriev I.V."/>
            <person name="Debuchy R."/>
            <person name="Gladieux P."/>
            <person name="Thoren M.H."/>
            <person name="Johannesson H."/>
        </authorList>
    </citation>
    <scope>NUCLEOTIDE SEQUENCE</scope>
    <source>
        <strain evidence="3">CBS 990.96</strain>
    </source>
</reference>
<dbReference type="EMBL" id="MU865383">
    <property type="protein sequence ID" value="KAK4224775.1"/>
    <property type="molecule type" value="Genomic_DNA"/>
</dbReference>
<gene>
    <name evidence="3" type="ORF">QBC38DRAFT_370271</name>
</gene>
<dbReference type="PANTHER" id="PTHR11559">
    <property type="entry name" value="CARBOXYLESTERASE"/>
    <property type="match status" value="1"/>
</dbReference>
<evidence type="ECO:0000313" key="3">
    <source>
        <dbReference type="EMBL" id="KAK4224775.1"/>
    </source>
</evidence>
<protein>
    <submittedName>
        <fullName evidence="3">Alpha/Beta hydrolase protein</fullName>
    </submittedName>
</protein>
<dbReference type="GO" id="GO:0016787">
    <property type="term" value="F:hydrolase activity"/>
    <property type="evidence" value="ECO:0007669"/>
    <property type="project" value="UniProtKB-KW"/>
</dbReference>
<keyword evidence="1" id="KW-0732">Signal</keyword>
<dbReference type="SUPFAM" id="SSF53474">
    <property type="entry name" value="alpha/beta-Hydrolases"/>
    <property type="match status" value="1"/>
</dbReference>
<sequence length="532" mass="60569">MKSLSALHGLLIASLSHLVASVHPHVNLTYAQYVGYPMDPVTQWLGMRYAIPPIRRMRFSPPAEIPDDYNRRIGLGDDLFGAQCIPVINVPEFAAEDCLFINVFAPTDASSESKLPVYVYIQEEAFDSETVGNINGTGLVEASKESIVVVTFNYRLGPFGFLTGYDAPRFEQAEGLRANNGFKDQQMALKWVQKYITNFGGDPNHVVLAGSGASLSWHLTAFDGQDQGLFHAVMLSSPSWTQVPHYRDLQEEYEDFIRGTNCQWKGSGEPESICLQLRISWETIRHYPYSTHVLKSVPWGPVIDDQIFKRTPFDAFRQGLYVKVPTISGDTTDSSIPFYNDQVTNWLLNRFPFLRRTDIGEFYAVKNTTSWERWSDWQEAAARVYGDVANQCPALYASLVAEENGIQDSYNYRYNVGDPDYSSARWGVPYGMETWAIFGPSNLPEHRWGAPSSYSEDGNNSKVVDVVRAYWISFIRTFNPNTFRYPGSAEWVRFKSESKERLRFDDGGKTSMEPVGQELWDVCDFLYRYRYP</sequence>